<keyword evidence="2" id="KW-0732">Signal</keyword>
<dbReference type="InterPro" id="IPR028082">
    <property type="entry name" value="Peripla_BP_I"/>
</dbReference>
<dbReference type="GO" id="GO:0030288">
    <property type="term" value="C:outer membrane-bounded periplasmic space"/>
    <property type="evidence" value="ECO:0007669"/>
    <property type="project" value="TreeGrafter"/>
</dbReference>
<evidence type="ECO:0000313" key="4">
    <source>
        <dbReference type="EMBL" id="MBC2907054.1"/>
    </source>
</evidence>
<dbReference type="Gene3D" id="3.40.50.2300">
    <property type="match status" value="2"/>
</dbReference>
<evidence type="ECO:0000256" key="1">
    <source>
        <dbReference type="ARBA" id="ARBA00004196"/>
    </source>
</evidence>
<name>A0A7X1JBA2_9ACTN</name>
<keyword evidence="5" id="KW-1185">Reference proteome</keyword>
<sequence>MPAMMARGIEVVILDPVNSRALGPSVKAAHAAGVPVVAYDRLAEGPISGYVSFDNEQIGRIQGEALLEAVGDKADDGQLVWLSGFADNLNWAARSKAARAVLDGKAQIGKE</sequence>
<feature type="domain" description="Periplasmic binding protein" evidence="3">
    <location>
        <begin position="3"/>
        <end position="105"/>
    </location>
</feature>
<dbReference type="InterPro" id="IPR025997">
    <property type="entry name" value="SBP_2_dom"/>
</dbReference>
<reference evidence="4 5" key="1">
    <citation type="submission" date="2020-08" db="EMBL/GenBank/DDBJ databases">
        <title>Streptomyces sp. PSKA01 genome sequencing and assembly.</title>
        <authorList>
            <person name="Mandal S."/>
            <person name="Maiti P.K."/>
            <person name="Das P."/>
        </authorList>
    </citation>
    <scope>NUCLEOTIDE SEQUENCE [LARGE SCALE GENOMIC DNA]</scope>
    <source>
        <strain evidence="4 5">PSKA01</strain>
    </source>
</reference>
<dbReference type="Pfam" id="PF13407">
    <property type="entry name" value="Peripla_BP_4"/>
    <property type="match status" value="1"/>
</dbReference>
<accession>A0A7X1JBA2</accession>
<evidence type="ECO:0000259" key="3">
    <source>
        <dbReference type="Pfam" id="PF13407"/>
    </source>
</evidence>
<protein>
    <submittedName>
        <fullName evidence="4">Substrate-binding domain-containing protein</fullName>
    </submittedName>
</protein>
<evidence type="ECO:0000256" key="2">
    <source>
        <dbReference type="ARBA" id="ARBA00022729"/>
    </source>
</evidence>
<evidence type="ECO:0000313" key="5">
    <source>
        <dbReference type="Proteomes" id="UP000584670"/>
    </source>
</evidence>
<dbReference type="Proteomes" id="UP000584670">
    <property type="component" value="Unassembled WGS sequence"/>
</dbReference>
<comment type="subcellular location">
    <subcellularLocation>
        <location evidence="1">Cell envelope</location>
    </subcellularLocation>
</comment>
<dbReference type="PANTHER" id="PTHR30036:SF1">
    <property type="entry name" value="D-XYLOSE-BINDING PERIPLASMIC PROTEIN"/>
    <property type="match status" value="1"/>
</dbReference>
<organism evidence="4 5">
    <name type="scientific">Streptomyces cupreus</name>
    <dbReference type="NCBI Taxonomy" id="2759956"/>
    <lineage>
        <taxon>Bacteria</taxon>
        <taxon>Bacillati</taxon>
        <taxon>Actinomycetota</taxon>
        <taxon>Actinomycetes</taxon>
        <taxon>Kitasatosporales</taxon>
        <taxon>Streptomycetaceae</taxon>
        <taxon>Streptomyces</taxon>
    </lineage>
</organism>
<comment type="caution">
    <text evidence="4">The sequence shown here is derived from an EMBL/GenBank/DDBJ whole genome shotgun (WGS) entry which is preliminary data.</text>
</comment>
<dbReference type="GO" id="GO:0030246">
    <property type="term" value="F:carbohydrate binding"/>
    <property type="evidence" value="ECO:0007669"/>
    <property type="project" value="TreeGrafter"/>
</dbReference>
<gene>
    <name evidence="4" type="ORF">H4N64_37205</name>
</gene>
<dbReference type="PANTHER" id="PTHR30036">
    <property type="entry name" value="D-XYLOSE-BINDING PERIPLASMIC PROTEIN"/>
    <property type="match status" value="1"/>
</dbReference>
<dbReference type="AlphaFoldDB" id="A0A7X1JBA2"/>
<dbReference type="EMBL" id="JACMSF010000065">
    <property type="protein sequence ID" value="MBC2907054.1"/>
    <property type="molecule type" value="Genomic_DNA"/>
</dbReference>
<proteinExistence type="predicted"/>
<dbReference type="SUPFAM" id="SSF53822">
    <property type="entry name" value="Periplasmic binding protein-like I"/>
    <property type="match status" value="1"/>
</dbReference>
<dbReference type="InterPro" id="IPR050555">
    <property type="entry name" value="Bact_Solute-Bind_Prot2"/>
</dbReference>